<comment type="caution">
    <text evidence="2">The sequence shown here is derived from an EMBL/GenBank/DDBJ whole genome shotgun (WGS) entry which is preliminary data.</text>
</comment>
<proteinExistence type="predicted"/>
<dbReference type="SUPFAM" id="SSF48452">
    <property type="entry name" value="TPR-like"/>
    <property type="match status" value="2"/>
</dbReference>
<dbReference type="RefSeq" id="WP_203724707.1">
    <property type="nucleotide sequence ID" value="NZ_BAAATX010000004.1"/>
</dbReference>
<dbReference type="Proteomes" id="UP000637628">
    <property type="component" value="Unassembled WGS sequence"/>
</dbReference>
<accession>A0ABQ3YNZ2</accession>
<gene>
    <name evidence="2" type="ORF">Adu01nite_06460</name>
</gene>
<name>A0ABQ3YNZ2_9ACTN</name>
<protein>
    <recommendedName>
        <fullName evidence="1">NB-ARC domain-containing protein</fullName>
    </recommendedName>
</protein>
<keyword evidence="3" id="KW-1185">Reference proteome</keyword>
<dbReference type="NCBIfam" id="NF047398">
    <property type="entry name" value="AAA_KGGVGR"/>
    <property type="match status" value="1"/>
</dbReference>
<feature type="domain" description="NB-ARC" evidence="1">
    <location>
        <begin position="514"/>
        <end position="646"/>
    </location>
</feature>
<evidence type="ECO:0000259" key="1">
    <source>
        <dbReference type="Pfam" id="PF00931"/>
    </source>
</evidence>
<dbReference type="PANTHER" id="PTHR46082:SF6">
    <property type="entry name" value="AAA+ ATPASE DOMAIN-CONTAINING PROTEIN-RELATED"/>
    <property type="match status" value="1"/>
</dbReference>
<dbReference type="PANTHER" id="PTHR46082">
    <property type="entry name" value="ATP/GTP-BINDING PROTEIN-RELATED"/>
    <property type="match status" value="1"/>
</dbReference>
<dbReference type="Gene3D" id="3.40.50.300">
    <property type="entry name" value="P-loop containing nucleotide triphosphate hydrolases"/>
    <property type="match status" value="2"/>
</dbReference>
<sequence length="1324" mass="146956">MSKSREGQVVTFYSYKGGTGRTMALANVAWILAANGQRVLVIDWDLESPGLHRFYNPFIDAGVLASTRGVIDMIHEYEWSTTRIDWKPGRIKSHLAGGDGVDRQFGRYACVQRHSFSLDWEFPGGGTLDYLSAGQQNHEYVGPNEMNWDDFYSTQDGGKFFDAMRADMKQHYDYTLIDSRTGHSDTAGICTSHLPDVLVDCFTFSEQGIDGAAQIARQLPGRRGIRVLPVPMRVDPAEKRKSDIGRTVAMRQFADLPSGLDDVERQAYWLGVQVPYQAFYAYEETLATFGDLSGGSGTLLSAYETLTHHITNGAIGALPAMPPGLRAQINARFERKPFSDADIVVLAGAGIDQVWHEWVEHVLVAGGFRVVHAADELGGDGEVPVTSTQQLRIISRAEGAEYWTGGSRVASTDPSLRAIYTADITPWRRIPPANSVFVAGVSATVAAERILELAGRPAGDMDAIMAGAPRYPGEEPDLVVNLPARNARFTGREAGLRNLREQVRTGAAVVLFGIQAVALQGMGGVGKTQMAIEYAYRYRAAYDVVAWLNADTDESLEGSLRDLGARLHLQSEQSGAGYARAVVQELSRDKRRWLLIFDNADEPETVRDFMPHGPGHVLITSRNKGWDEQTQSSVQVDVFTRDESIDHLIQRQKAGTMSREDADLVADQLADLPIAVAAAAAWLAETATPVADYLAQIQDEGPSASLLATTDRSIARTWDLSLNRLREREPAAYRLFQLCSLLAPEIPLDLVYSDQMAEYLKSYNSAVSERMLRGALVQQINRLALLRLDQRPSSSGEGDRGGQILIHRVVQSVVRARMTEDELAVARRQVHQVLAKSRPDGEVEDQKHWPRFRQLWPHLDASDAVQSDDESVRQLIIDRVRYYYVQGDPVVGRDRAERTSKIWAAKLASTEDPAEAAVLLRQLLYLRFNLANLLRDLGEFVLSRKVDEEVLAEQQRLLPERHAHTLMTRGSYAADLRGLGRYPEALELDIETHQAWRDEYGEEYPRTLNALNNLAVSYRLMGQFRQAGKHDEEVVRRFREMNGETDIYTLATAACLARDLRDAGEYARSAALLEQTLADLVETRGSNSRATITTQSNYAVSLRSLGEVGEALRLHQASYAKLDDLFGGANPETVSCRLSLALSLLNVGEPERAVTELLTIRNFYEEKLGRQHPYTLVCMNDLAIAERAIGRHESALAWIRPAVVALETALGPGHPYTLSTRMNLALCEAEQLVQGGAGGLDAPRESMLAIAGTIERVFGADHPNTLRFMANLALMEQTLGDRTAEDRLAALRERIVARLGEDHPIVADLDRRSYLYRIIDPHQF</sequence>
<dbReference type="InterPro" id="IPR027417">
    <property type="entry name" value="P-loop_NTPase"/>
</dbReference>
<evidence type="ECO:0000313" key="2">
    <source>
        <dbReference type="EMBL" id="GID99295.1"/>
    </source>
</evidence>
<dbReference type="InterPro" id="IPR002182">
    <property type="entry name" value="NB-ARC"/>
</dbReference>
<dbReference type="Pfam" id="PF13374">
    <property type="entry name" value="TPR_10"/>
    <property type="match status" value="1"/>
</dbReference>
<dbReference type="Gene3D" id="1.25.40.10">
    <property type="entry name" value="Tetratricopeptide repeat domain"/>
    <property type="match status" value="3"/>
</dbReference>
<dbReference type="Pfam" id="PF13424">
    <property type="entry name" value="TPR_12"/>
    <property type="match status" value="2"/>
</dbReference>
<evidence type="ECO:0000313" key="3">
    <source>
        <dbReference type="Proteomes" id="UP000637628"/>
    </source>
</evidence>
<dbReference type="InterPro" id="IPR053137">
    <property type="entry name" value="NLR-like"/>
</dbReference>
<reference evidence="2 3" key="1">
    <citation type="submission" date="2021-01" db="EMBL/GenBank/DDBJ databases">
        <title>Whole genome shotgun sequence of Actinoplanes durhamensis NBRC 14914.</title>
        <authorList>
            <person name="Komaki H."/>
            <person name="Tamura T."/>
        </authorList>
    </citation>
    <scope>NUCLEOTIDE SEQUENCE [LARGE SCALE GENOMIC DNA]</scope>
    <source>
        <strain evidence="2 3">NBRC 14914</strain>
    </source>
</reference>
<dbReference type="EMBL" id="BOML01000006">
    <property type="protein sequence ID" value="GID99295.1"/>
    <property type="molecule type" value="Genomic_DNA"/>
</dbReference>
<dbReference type="SUPFAM" id="SSF52540">
    <property type="entry name" value="P-loop containing nucleoside triphosphate hydrolases"/>
    <property type="match status" value="2"/>
</dbReference>
<organism evidence="2 3">
    <name type="scientific">Paractinoplanes durhamensis</name>
    <dbReference type="NCBI Taxonomy" id="113563"/>
    <lineage>
        <taxon>Bacteria</taxon>
        <taxon>Bacillati</taxon>
        <taxon>Actinomycetota</taxon>
        <taxon>Actinomycetes</taxon>
        <taxon>Micromonosporales</taxon>
        <taxon>Micromonosporaceae</taxon>
        <taxon>Paractinoplanes</taxon>
    </lineage>
</organism>
<dbReference type="NCBIfam" id="NF040586">
    <property type="entry name" value="FxSxx_TPR"/>
    <property type="match status" value="1"/>
</dbReference>
<dbReference type="InterPro" id="IPR011990">
    <property type="entry name" value="TPR-like_helical_dom_sf"/>
</dbReference>
<dbReference type="Pfam" id="PF00931">
    <property type="entry name" value="NB-ARC"/>
    <property type="match status" value="1"/>
</dbReference>